<reference evidence="1" key="1">
    <citation type="submission" date="2016-03" db="EMBL/GenBank/DDBJ databases">
        <title>The evolution of Pseudomonas syringae pv. actinidiae in New Zealand.</title>
        <authorList>
            <person name="Taiaroa G."/>
            <person name="Poulter R.T.M."/>
            <person name="Lamont I."/>
            <person name="Stockwell P."/>
            <person name="Butler M.I."/>
        </authorList>
    </citation>
    <scope>NUCLEOTIDE SEQUENCE</scope>
    <source>
        <strain evidence="1">RT849</strain>
    </source>
</reference>
<evidence type="ECO:0000313" key="1">
    <source>
        <dbReference type="EMBL" id="ARO45345.1"/>
    </source>
</evidence>
<accession>A0A2P0QG26</accession>
<sequence length="41" mass="4873">MDRKKPMNWLSFASPNSRLLADARFALIDKHHEMDWRTKTG</sequence>
<proteinExistence type="predicted"/>
<protein>
    <submittedName>
        <fullName evidence="1">Uncharacterized protein</fullName>
    </submittedName>
</protein>
<dbReference type="EMBL" id="KX009065">
    <property type="protein sequence ID" value="ARO45345.1"/>
    <property type="molecule type" value="Genomic_DNA"/>
</dbReference>
<dbReference type="AlphaFoldDB" id="A0A2P0QG26"/>
<organism evidence="1">
    <name type="scientific">Pseudomonas syringae pv. actinidiae</name>
    <dbReference type="NCBI Taxonomy" id="103796"/>
    <lineage>
        <taxon>Bacteria</taxon>
        <taxon>Pseudomonadati</taxon>
        <taxon>Pseudomonadota</taxon>
        <taxon>Gammaproteobacteria</taxon>
        <taxon>Pseudomonadales</taxon>
        <taxon>Pseudomonadaceae</taxon>
        <taxon>Pseudomonas</taxon>
        <taxon>Pseudomonas syringae</taxon>
    </lineage>
</organism>
<name>A0A2P0QG26_PSESF</name>